<accession>A0AAE0CPE6</accession>
<dbReference type="PANTHER" id="PTHR48449">
    <property type="entry name" value="DUF1985 DOMAIN-CONTAINING PROTEIN"/>
    <property type="match status" value="1"/>
</dbReference>
<gene>
    <name evidence="1" type="ORF">Ddye_005120</name>
</gene>
<dbReference type="EMBL" id="JANJYI010000002">
    <property type="protein sequence ID" value="KAK2658587.1"/>
    <property type="molecule type" value="Genomic_DNA"/>
</dbReference>
<dbReference type="PANTHER" id="PTHR48449:SF1">
    <property type="entry name" value="DUF1985 DOMAIN-CONTAINING PROTEIN"/>
    <property type="match status" value="1"/>
</dbReference>
<sequence>MNREIKFLGGIIHRLLLRELHHNDPTDEIQFMLGNNSVRFSKVPLEEIRDVVTVVEFGEAYDAVKLCLIYMLNWILMGVDKRFKIPVWQFWLVEDLDAFNAFPWGAHVYRFEQRQQEKGADVHRVETYNIYGLSQALLIFAYEVIPDLGKEFGAQRVTDLAPRILKWGLTKQPRGKKLAKIFKARVCI</sequence>
<evidence type="ECO:0000313" key="2">
    <source>
        <dbReference type="Proteomes" id="UP001280121"/>
    </source>
</evidence>
<name>A0AAE0CPE6_9ROSI</name>
<evidence type="ECO:0008006" key="3">
    <source>
        <dbReference type="Google" id="ProtNLM"/>
    </source>
</evidence>
<organism evidence="1 2">
    <name type="scientific">Dipteronia dyeriana</name>
    <dbReference type="NCBI Taxonomy" id="168575"/>
    <lineage>
        <taxon>Eukaryota</taxon>
        <taxon>Viridiplantae</taxon>
        <taxon>Streptophyta</taxon>
        <taxon>Embryophyta</taxon>
        <taxon>Tracheophyta</taxon>
        <taxon>Spermatophyta</taxon>
        <taxon>Magnoliopsida</taxon>
        <taxon>eudicotyledons</taxon>
        <taxon>Gunneridae</taxon>
        <taxon>Pentapetalae</taxon>
        <taxon>rosids</taxon>
        <taxon>malvids</taxon>
        <taxon>Sapindales</taxon>
        <taxon>Sapindaceae</taxon>
        <taxon>Hippocastanoideae</taxon>
        <taxon>Acereae</taxon>
        <taxon>Dipteronia</taxon>
    </lineage>
</organism>
<dbReference type="Proteomes" id="UP001280121">
    <property type="component" value="Unassembled WGS sequence"/>
</dbReference>
<comment type="caution">
    <text evidence="1">The sequence shown here is derived from an EMBL/GenBank/DDBJ whole genome shotgun (WGS) entry which is preliminary data.</text>
</comment>
<evidence type="ECO:0000313" key="1">
    <source>
        <dbReference type="EMBL" id="KAK2658587.1"/>
    </source>
</evidence>
<protein>
    <recommendedName>
        <fullName evidence="3">DUF1985 domain-containing protein</fullName>
    </recommendedName>
</protein>
<proteinExistence type="predicted"/>
<reference evidence="1" key="1">
    <citation type="journal article" date="2023" name="Plant J.">
        <title>Genome sequences and population genomics provide insights into the demographic history, inbreeding, and mutation load of two 'living fossil' tree species of Dipteronia.</title>
        <authorList>
            <person name="Feng Y."/>
            <person name="Comes H.P."/>
            <person name="Chen J."/>
            <person name="Zhu S."/>
            <person name="Lu R."/>
            <person name="Zhang X."/>
            <person name="Li P."/>
            <person name="Qiu J."/>
            <person name="Olsen K.M."/>
            <person name="Qiu Y."/>
        </authorList>
    </citation>
    <scope>NUCLEOTIDE SEQUENCE</scope>
    <source>
        <strain evidence="1">KIB01</strain>
    </source>
</reference>
<dbReference type="AlphaFoldDB" id="A0AAE0CPE6"/>
<keyword evidence="2" id="KW-1185">Reference proteome</keyword>